<keyword evidence="1" id="KW-1133">Transmembrane helix</keyword>
<gene>
    <name evidence="2" type="ORF">NWE73_08740</name>
</gene>
<evidence type="ECO:0000256" key="1">
    <source>
        <dbReference type="SAM" id="Phobius"/>
    </source>
</evidence>
<feature type="transmembrane region" description="Helical" evidence="1">
    <location>
        <begin position="6"/>
        <end position="23"/>
    </location>
</feature>
<reference evidence="2" key="1">
    <citation type="submission" date="2022-08" db="EMBL/GenBank/DDBJ databases">
        <title>Novel Bdellovibrio Species Isolated from Svalbard: Designation Bdellovibrio svalbardensis.</title>
        <authorList>
            <person name="Mitchell R.J."/>
            <person name="Choi S.Y."/>
        </authorList>
    </citation>
    <scope>NUCLEOTIDE SEQUENCE</scope>
    <source>
        <strain evidence="2">PAP01</strain>
    </source>
</reference>
<evidence type="ECO:0000313" key="2">
    <source>
        <dbReference type="EMBL" id="MDG0816447.1"/>
    </source>
</evidence>
<keyword evidence="1" id="KW-0812">Transmembrane</keyword>
<keyword evidence="3" id="KW-1185">Reference proteome</keyword>
<protein>
    <submittedName>
        <fullName evidence="2">Uncharacterized protein</fullName>
    </submittedName>
</protein>
<proteinExistence type="predicted"/>
<accession>A0ABT6DHY9</accession>
<comment type="caution">
    <text evidence="2">The sequence shown here is derived from an EMBL/GenBank/DDBJ whole genome shotgun (WGS) entry which is preliminary data.</text>
</comment>
<dbReference type="EMBL" id="JANRMI010000002">
    <property type="protein sequence ID" value="MDG0816447.1"/>
    <property type="molecule type" value="Genomic_DNA"/>
</dbReference>
<evidence type="ECO:0000313" key="3">
    <source>
        <dbReference type="Proteomes" id="UP001152321"/>
    </source>
</evidence>
<sequence>MSDTVVWGLAGIIISILLAFLGAKRLTIGGKKIVNKGKVDGDIFIGIKNKEE</sequence>
<keyword evidence="1" id="KW-0472">Membrane</keyword>
<dbReference type="Proteomes" id="UP001152321">
    <property type="component" value="Unassembled WGS sequence"/>
</dbReference>
<organism evidence="2 3">
    <name type="scientific">Bdellovibrio svalbardensis</name>
    <dbReference type="NCBI Taxonomy" id="2972972"/>
    <lineage>
        <taxon>Bacteria</taxon>
        <taxon>Pseudomonadati</taxon>
        <taxon>Bdellovibrionota</taxon>
        <taxon>Bdellovibrionia</taxon>
        <taxon>Bdellovibrionales</taxon>
        <taxon>Pseudobdellovibrionaceae</taxon>
        <taxon>Bdellovibrio</taxon>
    </lineage>
</organism>
<dbReference type="RefSeq" id="WP_277577926.1">
    <property type="nucleotide sequence ID" value="NZ_JANRMI010000002.1"/>
</dbReference>
<name>A0ABT6DHY9_9BACT</name>